<dbReference type="AlphaFoldDB" id="G2Q522"/>
<sequence>MHDTSNISRGVWAGHCFDITTWARHADETRGAEWKDVSEEVASEIAGIWEAEYGPDWRETVCNLWYQTYGR</sequence>
<dbReference type="EMBL" id="CP003002">
    <property type="protein sequence ID" value="AEO54560.1"/>
    <property type="molecule type" value="Genomic_DNA"/>
</dbReference>
<gene>
    <name evidence="1" type="ORF">MYCTH_2297246</name>
</gene>
<name>G2Q522_THET4</name>
<dbReference type="KEGG" id="mtm:MYCTH_2297246"/>
<dbReference type="GeneID" id="11505869"/>
<keyword evidence="2" id="KW-1185">Reference proteome</keyword>
<organism evidence="1 2">
    <name type="scientific">Thermothelomyces thermophilus (strain ATCC 42464 / BCRC 31852 / DSM 1799)</name>
    <name type="common">Sporotrichum thermophile</name>
    <dbReference type="NCBI Taxonomy" id="573729"/>
    <lineage>
        <taxon>Eukaryota</taxon>
        <taxon>Fungi</taxon>
        <taxon>Dikarya</taxon>
        <taxon>Ascomycota</taxon>
        <taxon>Pezizomycotina</taxon>
        <taxon>Sordariomycetes</taxon>
        <taxon>Sordariomycetidae</taxon>
        <taxon>Sordariales</taxon>
        <taxon>Chaetomiaceae</taxon>
        <taxon>Thermothelomyces</taxon>
    </lineage>
</organism>
<evidence type="ECO:0000313" key="2">
    <source>
        <dbReference type="Proteomes" id="UP000007322"/>
    </source>
</evidence>
<protein>
    <submittedName>
        <fullName evidence="1">Uncharacterized protein</fullName>
    </submittedName>
</protein>
<proteinExistence type="predicted"/>
<dbReference type="Proteomes" id="UP000007322">
    <property type="component" value="Chromosome 1"/>
</dbReference>
<dbReference type="HOGENOM" id="CLU_2741809_0_0_1"/>
<dbReference type="VEuPathDB" id="FungiDB:MYCTH_2297246"/>
<evidence type="ECO:0000313" key="1">
    <source>
        <dbReference type="EMBL" id="AEO54560.1"/>
    </source>
</evidence>
<dbReference type="OrthoDB" id="2588098at2759"/>
<accession>G2Q522</accession>
<dbReference type="InParanoid" id="G2Q522"/>
<dbReference type="RefSeq" id="XP_003659805.1">
    <property type="nucleotide sequence ID" value="XM_003659757.1"/>
</dbReference>
<reference evidence="1 2" key="1">
    <citation type="journal article" date="2011" name="Nat. Biotechnol.">
        <title>Comparative genomic analysis of the thermophilic biomass-degrading fungi Myceliophthora thermophila and Thielavia terrestris.</title>
        <authorList>
            <person name="Berka R.M."/>
            <person name="Grigoriev I.V."/>
            <person name="Otillar R."/>
            <person name="Salamov A."/>
            <person name="Grimwood J."/>
            <person name="Reid I."/>
            <person name="Ishmael N."/>
            <person name="John T."/>
            <person name="Darmond C."/>
            <person name="Moisan M.-C."/>
            <person name="Henrissat B."/>
            <person name="Coutinho P.M."/>
            <person name="Lombard V."/>
            <person name="Natvig D.O."/>
            <person name="Lindquist E."/>
            <person name="Schmutz J."/>
            <person name="Lucas S."/>
            <person name="Harris P."/>
            <person name="Powlowski J."/>
            <person name="Bellemare A."/>
            <person name="Taylor D."/>
            <person name="Butler G."/>
            <person name="de Vries R.P."/>
            <person name="Allijn I.E."/>
            <person name="van den Brink J."/>
            <person name="Ushinsky S."/>
            <person name="Storms R."/>
            <person name="Powell A.J."/>
            <person name="Paulsen I.T."/>
            <person name="Elbourne L.D.H."/>
            <person name="Baker S.E."/>
            <person name="Magnuson J."/>
            <person name="LaBoissiere S."/>
            <person name="Clutterbuck A.J."/>
            <person name="Martinez D."/>
            <person name="Wogulis M."/>
            <person name="de Leon A.L."/>
            <person name="Rey M.W."/>
            <person name="Tsang A."/>
        </authorList>
    </citation>
    <scope>NUCLEOTIDE SEQUENCE [LARGE SCALE GENOMIC DNA]</scope>
    <source>
        <strain evidence="2">ATCC 42464 / BCRC 31852 / DSM 1799</strain>
    </source>
</reference>